<sequence length="509" mass="54764">MARASRRERRQKQGHGVVPQLPWQRVDNPYPPMEPLSADQVEAIHQASLNILENLGIEVMGEDVQALFRDAGASVDESSGIVRLDRGIVEQALATAPSSFTLTPRNLDHAITVGGNRINFGFVSGAPNVHDRINGRRAGNMADFEKLMKFAQSFNCVHFMGNQVAPPIELPPNNRHLDTYRAALTLTDKVISGVPIGGGRIRDLIEMVAIVRGLPAAALQDDPSVIGNININSPRKLDLEMAHGAMMLARHNQATIVTPFTLMGAMTPVTMAAALAQQNAEALLGITLTQLVRPGAPVVYGAFTSNVDMRSGAPTFGTPENAKANMAGAQLARRYGLPHRTSACNASNTVDAQAAYETEMALTGAVFGHGNLIYHAVGWLEGGLVASFEKIVLDVELVQHMMGLLSPIDTSDAALGLDAIADVAPGGHFFGSPHTMARYDTAFYQPILSDWRNSQAWEEAGGQSATERATAVWQQVLAGYQQPAMDPARVEALDAYIRLRREEIGDGEP</sequence>
<feature type="compositionally biased region" description="Basic residues" evidence="5">
    <location>
        <begin position="1"/>
        <end position="13"/>
    </location>
</feature>
<dbReference type="InterPro" id="IPR038601">
    <property type="entry name" value="MttB-like_sf"/>
</dbReference>
<dbReference type="InterPro" id="IPR010426">
    <property type="entry name" value="MTTB_MeTrfase"/>
</dbReference>
<dbReference type="GO" id="GO:0015948">
    <property type="term" value="P:methanogenesis"/>
    <property type="evidence" value="ECO:0007669"/>
    <property type="project" value="UniProtKB-UniRule"/>
</dbReference>
<keyword evidence="2 6" id="KW-0489">Methyltransferase</keyword>
<comment type="similarity">
    <text evidence="1 4">Belongs to the trimethylamine methyltransferase family.</text>
</comment>
<reference evidence="7" key="1">
    <citation type="submission" date="2019-01" db="EMBL/GenBank/DDBJ databases">
        <title>Gri0909 isolated from a small marine red alga.</title>
        <authorList>
            <person name="Kim J."/>
            <person name="Jeong S.E."/>
            <person name="Jeon C.O."/>
        </authorList>
    </citation>
    <scope>NUCLEOTIDE SEQUENCE [LARGE SCALE GENOMIC DNA]</scope>
    <source>
        <strain evidence="7">Gri0909</strain>
    </source>
</reference>
<dbReference type="RefSeq" id="WP_127767899.1">
    <property type="nucleotide sequence ID" value="NZ_SADE01000004.1"/>
</dbReference>
<protein>
    <recommendedName>
        <fullName evidence="4">Methyltransferase</fullName>
        <ecNumber evidence="4">2.1.1.-</ecNumber>
    </recommendedName>
</protein>
<dbReference type="AlphaFoldDB" id="A0A437QH28"/>
<evidence type="ECO:0000256" key="2">
    <source>
        <dbReference type="ARBA" id="ARBA00022603"/>
    </source>
</evidence>
<comment type="caution">
    <text evidence="6">The sequence shown here is derived from an EMBL/GenBank/DDBJ whole genome shotgun (WGS) entry which is preliminary data.</text>
</comment>
<dbReference type="Gene3D" id="3.20.20.480">
    <property type="entry name" value="Trimethylamine methyltransferase-like"/>
    <property type="match status" value="1"/>
</dbReference>
<keyword evidence="3 4" id="KW-0808">Transferase</keyword>
<accession>A0A437QH28</accession>
<evidence type="ECO:0000313" key="6">
    <source>
        <dbReference type="EMBL" id="RVU33869.1"/>
    </source>
</evidence>
<evidence type="ECO:0000256" key="5">
    <source>
        <dbReference type="SAM" id="MobiDB-lite"/>
    </source>
</evidence>
<evidence type="ECO:0000313" key="7">
    <source>
        <dbReference type="Proteomes" id="UP000287447"/>
    </source>
</evidence>
<gene>
    <name evidence="6" type="ORF">EOI86_22315</name>
</gene>
<proteinExistence type="inferred from homology"/>
<organism evidence="6 7">
    <name type="scientific">Hwanghaeella grinnelliae</name>
    <dbReference type="NCBI Taxonomy" id="2500179"/>
    <lineage>
        <taxon>Bacteria</taxon>
        <taxon>Pseudomonadati</taxon>
        <taxon>Pseudomonadota</taxon>
        <taxon>Alphaproteobacteria</taxon>
        <taxon>Rhodospirillales</taxon>
        <taxon>Rhodospirillaceae</taxon>
        <taxon>Hwanghaeella</taxon>
    </lineage>
</organism>
<evidence type="ECO:0000256" key="4">
    <source>
        <dbReference type="PIRNR" id="PIRNR037567"/>
    </source>
</evidence>
<feature type="region of interest" description="Disordered" evidence="5">
    <location>
        <begin position="1"/>
        <end position="26"/>
    </location>
</feature>
<dbReference type="PIRSF" id="PIRSF037567">
    <property type="entry name" value="MTTB_MeTrfase"/>
    <property type="match status" value="1"/>
</dbReference>
<dbReference type="Pfam" id="PF06253">
    <property type="entry name" value="MTTB"/>
    <property type="match status" value="1"/>
</dbReference>
<dbReference type="OrthoDB" id="5713681at2"/>
<name>A0A437QH28_9PROT</name>
<dbReference type="GO" id="GO:0032259">
    <property type="term" value="P:methylation"/>
    <property type="evidence" value="ECO:0007669"/>
    <property type="project" value="UniProtKB-KW"/>
</dbReference>
<keyword evidence="7" id="KW-1185">Reference proteome</keyword>
<dbReference type="EMBL" id="SADE01000004">
    <property type="protein sequence ID" value="RVU33869.1"/>
    <property type="molecule type" value="Genomic_DNA"/>
</dbReference>
<evidence type="ECO:0000256" key="3">
    <source>
        <dbReference type="ARBA" id="ARBA00022679"/>
    </source>
</evidence>
<evidence type="ECO:0000256" key="1">
    <source>
        <dbReference type="ARBA" id="ARBA00007137"/>
    </source>
</evidence>
<dbReference type="GO" id="GO:0008168">
    <property type="term" value="F:methyltransferase activity"/>
    <property type="evidence" value="ECO:0007669"/>
    <property type="project" value="UniProtKB-KW"/>
</dbReference>
<dbReference type="EC" id="2.1.1.-" evidence="4"/>
<dbReference type="Proteomes" id="UP000287447">
    <property type="component" value="Unassembled WGS sequence"/>
</dbReference>